<dbReference type="KEGG" id="dbk:DGMP_33300"/>
<gene>
    <name evidence="4" type="ORF">DGMP_33300</name>
</gene>
<feature type="chain" id="PRO_5034345667" description="L,D-TPase catalytic domain-containing protein" evidence="2">
    <location>
        <begin position="27"/>
        <end position="410"/>
    </location>
</feature>
<dbReference type="GO" id="GO:0016740">
    <property type="term" value="F:transferase activity"/>
    <property type="evidence" value="ECO:0007669"/>
    <property type="project" value="InterPro"/>
</dbReference>
<dbReference type="RefSeq" id="WP_228854966.1">
    <property type="nucleotide sequence ID" value="NZ_AP024086.1"/>
</dbReference>
<dbReference type="Pfam" id="PF03734">
    <property type="entry name" value="YkuD"/>
    <property type="match status" value="1"/>
</dbReference>
<evidence type="ECO:0000256" key="2">
    <source>
        <dbReference type="SAM" id="SignalP"/>
    </source>
</evidence>
<dbReference type="CDD" id="cd16913">
    <property type="entry name" value="YkuD_like"/>
    <property type="match status" value="1"/>
</dbReference>
<sequence>MTRVISILFSIAILLNTVLHTSSCTASVSPGKTDTFSLFLYSSGQPIHFIVVEKSSQRLLLFSQEKTLKLLNRFICATGENPGTKLISGDSRTPEGVYFITRYYEDKKITVFGSRAFHLDYPNIFDKNAGHNGDGIYIHGTNRQLLPFSTNGCITLNNDDLDILAPYLTIDTIPVIIVNTLDTPINDRTVSLTAHDNRLTDLLKQFSPDIAGIDRNLIKTLIFFHKGDSAVATLDYLTFDGDRIRYKNRKKMYLRRGLSKKWRILYSTQFQNGIPAILAVHPGKTNLATKTFPQAEVVKPDEKEEILNFIEHWRTAWSRKNLSSYINCYSPSFRSGRLDLEKWRKKKNRLNRKYAFINVTINNIKIKLTESGAIATFDQSYISDQYKTSGRKTLHLIRKDDNWLIQREYM</sequence>
<dbReference type="Pfam" id="PF24125">
    <property type="entry name" value="Cds6_C"/>
    <property type="match status" value="1"/>
</dbReference>
<evidence type="ECO:0000313" key="4">
    <source>
        <dbReference type="EMBL" id="BCL62637.1"/>
    </source>
</evidence>
<evidence type="ECO:0000313" key="5">
    <source>
        <dbReference type="Proteomes" id="UP000826725"/>
    </source>
</evidence>
<keyword evidence="1" id="KW-0961">Cell wall biogenesis/degradation</keyword>
<dbReference type="InterPro" id="IPR056203">
    <property type="entry name" value="Cds6_C"/>
</dbReference>
<feature type="active site" description="Nucleophile" evidence="1">
    <location>
        <position position="153"/>
    </location>
</feature>
<dbReference type="EMBL" id="AP024086">
    <property type="protein sequence ID" value="BCL62637.1"/>
    <property type="molecule type" value="Genomic_DNA"/>
</dbReference>
<dbReference type="GO" id="GO:0009252">
    <property type="term" value="P:peptidoglycan biosynthetic process"/>
    <property type="evidence" value="ECO:0007669"/>
    <property type="project" value="UniProtKB-KW"/>
</dbReference>
<organism evidence="4 5">
    <name type="scientific">Desulfomarina profundi</name>
    <dbReference type="NCBI Taxonomy" id="2772557"/>
    <lineage>
        <taxon>Bacteria</taxon>
        <taxon>Pseudomonadati</taxon>
        <taxon>Thermodesulfobacteriota</taxon>
        <taxon>Desulfobulbia</taxon>
        <taxon>Desulfobulbales</taxon>
        <taxon>Desulfobulbaceae</taxon>
        <taxon>Desulfomarina</taxon>
    </lineage>
</organism>
<protein>
    <recommendedName>
        <fullName evidence="3">L,D-TPase catalytic domain-containing protein</fullName>
    </recommendedName>
</protein>
<dbReference type="InterPro" id="IPR005490">
    <property type="entry name" value="LD_TPept_cat_dom"/>
</dbReference>
<dbReference type="GO" id="GO:0008360">
    <property type="term" value="P:regulation of cell shape"/>
    <property type="evidence" value="ECO:0007669"/>
    <property type="project" value="UniProtKB-UniRule"/>
</dbReference>
<dbReference type="Proteomes" id="UP000826725">
    <property type="component" value="Chromosome"/>
</dbReference>
<name>A0A8D5FJ86_9BACT</name>
<keyword evidence="1" id="KW-0573">Peptidoglycan synthesis</keyword>
<keyword evidence="5" id="KW-1185">Reference proteome</keyword>
<feature type="signal peptide" evidence="2">
    <location>
        <begin position="1"/>
        <end position="26"/>
    </location>
</feature>
<dbReference type="AlphaFoldDB" id="A0A8D5FJ86"/>
<dbReference type="PANTHER" id="PTHR36699">
    <property type="entry name" value="LD-TRANSPEPTIDASE"/>
    <property type="match status" value="1"/>
</dbReference>
<dbReference type="PANTHER" id="PTHR36699:SF1">
    <property type="entry name" value="L,D-TRANSPEPTIDASE YAFK-RELATED"/>
    <property type="match status" value="1"/>
</dbReference>
<reference evidence="4" key="1">
    <citation type="submission" date="2020-09" db="EMBL/GenBank/DDBJ databases">
        <title>Desulfogranum mesoprofundum gen. nov., sp. nov., a novel mesophilic, sulfate-reducing chemolithoautotroph isolated from a deep-sea hydrothermal vent chimney in the Suiyo Seamount.</title>
        <authorList>
            <person name="Hashimoto Y."/>
            <person name="Nakagawa S."/>
        </authorList>
    </citation>
    <scope>NUCLEOTIDE SEQUENCE</scope>
    <source>
        <strain evidence="4">KT2</strain>
    </source>
</reference>
<dbReference type="PROSITE" id="PS52029">
    <property type="entry name" value="LD_TPASE"/>
    <property type="match status" value="1"/>
</dbReference>
<evidence type="ECO:0000259" key="3">
    <source>
        <dbReference type="PROSITE" id="PS52029"/>
    </source>
</evidence>
<feature type="active site" description="Proton donor/acceptor" evidence="1">
    <location>
        <position position="139"/>
    </location>
</feature>
<proteinExistence type="predicted"/>
<comment type="pathway">
    <text evidence="1">Cell wall biogenesis; peptidoglycan biosynthesis.</text>
</comment>
<dbReference type="GO" id="GO:0071555">
    <property type="term" value="P:cell wall organization"/>
    <property type="evidence" value="ECO:0007669"/>
    <property type="project" value="UniProtKB-UniRule"/>
</dbReference>
<keyword evidence="1" id="KW-0133">Cell shape</keyword>
<keyword evidence="2" id="KW-0732">Signal</keyword>
<accession>A0A8D5FJ86</accession>
<feature type="domain" description="L,D-TPase catalytic" evidence="3">
    <location>
        <begin position="48"/>
        <end position="178"/>
    </location>
</feature>
<evidence type="ECO:0000256" key="1">
    <source>
        <dbReference type="PROSITE-ProRule" id="PRU01373"/>
    </source>
</evidence>